<evidence type="ECO:0000313" key="1">
    <source>
        <dbReference type="EMBL" id="MCU6695824.1"/>
    </source>
</evidence>
<proteinExistence type="predicted"/>
<dbReference type="Proteomes" id="UP001652461">
    <property type="component" value="Unassembled WGS sequence"/>
</dbReference>
<reference evidence="1 2" key="1">
    <citation type="journal article" date="2021" name="ISME Commun">
        <title>Automated analysis of genomic sequences facilitates high-throughput and comprehensive description of bacteria.</title>
        <authorList>
            <person name="Hitch T.C.A."/>
        </authorList>
    </citation>
    <scope>NUCLEOTIDE SEQUENCE [LARGE SCALE GENOMIC DNA]</scope>
    <source>
        <strain evidence="1 2">Sanger_04</strain>
    </source>
</reference>
<evidence type="ECO:0000313" key="2">
    <source>
        <dbReference type="Proteomes" id="UP001652461"/>
    </source>
</evidence>
<gene>
    <name evidence="1" type="ORF">OCV63_02800</name>
</gene>
<evidence type="ECO:0008006" key="3">
    <source>
        <dbReference type="Google" id="ProtNLM"/>
    </source>
</evidence>
<name>A0ABT2RU27_9FIRM</name>
<keyword evidence="2" id="KW-1185">Reference proteome</keyword>
<comment type="caution">
    <text evidence="1">The sequence shown here is derived from an EMBL/GenBank/DDBJ whole genome shotgun (WGS) entry which is preliminary data.</text>
</comment>
<accession>A0ABT2RU27</accession>
<protein>
    <recommendedName>
        <fullName evidence="3">Transposase</fullName>
    </recommendedName>
</protein>
<dbReference type="RefSeq" id="WP_158361907.1">
    <property type="nucleotide sequence ID" value="NZ_JAOQKC010000003.1"/>
</dbReference>
<sequence length="453" mass="52799">MASEPYFVLTLPLKPDIRQQHILEKRFAVNGWIYNALLQKAGKRYRQMAQTKAFRRIREALATESDKAARKELLQERDALIAQYGLTRAAICRDATGYRRYYKAHTDSPVTQNLAADVWKAVDALVQGRAERVHPKKELRSLSGKTNQTSIKYRNGEILWKDLVLPVGRKGNAYETAALKKELRFCRIKQEEIRGKKRYFAELVLKGTPPQKHAEESPDETVGLALGFRKIAAVSRKEACLHELPEKSRRLEQEKQKLQAYMERSRRAQNPANYELDGRVRKGSREWRISRNYQKAGRRYRELCRKQRAWQKQEQFELARKIAAAGTTFYIEDINFAKLRRRKPNGAYAQMRSPVGFRTILEQKLMQQGKELIYVQPFLLKATGFNHHTGTYQRMPLRKSWRVVDGQRVDKKLYSAFLLNHVAEDLKQFDLNACEKDFSAFVELQTEYLQKAG</sequence>
<dbReference type="EMBL" id="JAOQKC010000003">
    <property type="protein sequence ID" value="MCU6695824.1"/>
    <property type="molecule type" value="Genomic_DNA"/>
</dbReference>
<organism evidence="1 2">
    <name type="scientific">Laedolimicola ammoniilytica</name>
    <dbReference type="NCBI Taxonomy" id="2981771"/>
    <lineage>
        <taxon>Bacteria</taxon>
        <taxon>Bacillati</taxon>
        <taxon>Bacillota</taxon>
        <taxon>Clostridia</taxon>
        <taxon>Lachnospirales</taxon>
        <taxon>Lachnospiraceae</taxon>
        <taxon>Laedolimicola</taxon>
    </lineage>
</organism>